<evidence type="ECO:0000313" key="2">
    <source>
        <dbReference type="EMBL" id="CAD7082287.1"/>
    </source>
</evidence>
<keyword evidence="1" id="KW-1133">Transmembrane helix</keyword>
<feature type="transmembrane region" description="Helical" evidence="1">
    <location>
        <begin position="61"/>
        <end position="82"/>
    </location>
</feature>
<sequence length="125" mass="14308">MDRVKCSSPPGYRPPLPETLRSTLSDWIMQNFNMPSDASTLIVFLVLIFLTWYIVNWAVRLLLSLFWPIITVAALIMFLPYIREGNFGDVVPNITETAKDVVYKLGIILGQFAKRIGQFIRCPQD</sequence>
<evidence type="ECO:0000313" key="3">
    <source>
        <dbReference type="Proteomes" id="UP000594454"/>
    </source>
</evidence>
<reference evidence="2 3" key="1">
    <citation type="submission" date="2020-11" db="EMBL/GenBank/DDBJ databases">
        <authorList>
            <person name="Wallbank WR R."/>
            <person name="Pardo Diaz C."/>
            <person name="Kozak K."/>
            <person name="Martin S."/>
            <person name="Jiggins C."/>
            <person name="Moest M."/>
            <person name="Warren A I."/>
            <person name="Generalovic N T."/>
            <person name="Byers J.R.P. K."/>
            <person name="Montejo-Kovacevich G."/>
            <person name="Yen C E."/>
        </authorList>
    </citation>
    <scope>NUCLEOTIDE SEQUENCE [LARGE SCALE GENOMIC DNA]</scope>
</reference>
<organism evidence="2 3">
    <name type="scientific">Hermetia illucens</name>
    <name type="common">Black soldier fly</name>
    <dbReference type="NCBI Taxonomy" id="343691"/>
    <lineage>
        <taxon>Eukaryota</taxon>
        <taxon>Metazoa</taxon>
        <taxon>Ecdysozoa</taxon>
        <taxon>Arthropoda</taxon>
        <taxon>Hexapoda</taxon>
        <taxon>Insecta</taxon>
        <taxon>Pterygota</taxon>
        <taxon>Neoptera</taxon>
        <taxon>Endopterygota</taxon>
        <taxon>Diptera</taxon>
        <taxon>Brachycera</taxon>
        <taxon>Stratiomyomorpha</taxon>
        <taxon>Stratiomyidae</taxon>
        <taxon>Hermetiinae</taxon>
        <taxon>Hermetia</taxon>
    </lineage>
</organism>
<dbReference type="InParanoid" id="A0A7R8UKM1"/>
<proteinExistence type="predicted"/>
<dbReference type="OrthoDB" id="8028675at2759"/>
<keyword evidence="1" id="KW-0812">Transmembrane</keyword>
<gene>
    <name evidence="2" type="ORF">HERILL_LOCUS5334</name>
</gene>
<protein>
    <submittedName>
        <fullName evidence="2">Uncharacterized protein</fullName>
    </submittedName>
</protein>
<accession>A0A7R8UKM1</accession>
<dbReference type="Proteomes" id="UP000594454">
    <property type="component" value="Chromosome 2"/>
</dbReference>
<keyword evidence="3" id="KW-1185">Reference proteome</keyword>
<dbReference type="AlphaFoldDB" id="A0A7R8UKM1"/>
<keyword evidence="1" id="KW-0472">Membrane</keyword>
<name>A0A7R8UKM1_HERIL</name>
<evidence type="ECO:0000256" key="1">
    <source>
        <dbReference type="SAM" id="Phobius"/>
    </source>
</evidence>
<feature type="transmembrane region" description="Helical" evidence="1">
    <location>
        <begin position="38"/>
        <end position="55"/>
    </location>
</feature>
<dbReference type="EMBL" id="LR899010">
    <property type="protein sequence ID" value="CAD7082287.1"/>
    <property type="molecule type" value="Genomic_DNA"/>
</dbReference>